<dbReference type="RefSeq" id="WP_133389469.1">
    <property type="nucleotide sequence ID" value="NZ_SMUW01000018.1"/>
</dbReference>
<comment type="caution">
    <text evidence="1">The sequence shown here is derived from an EMBL/GenBank/DDBJ whole genome shotgun (WGS) entry which is preliminary data.</text>
</comment>
<evidence type="ECO:0000313" key="1">
    <source>
        <dbReference type="EMBL" id="TDK50628.1"/>
    </source>
</evidence>
<reference evidence="1 2" key="1">
    <citation type="submission" date="2019-03" db="EMBL/GenBank/DDBJ databases">
        <title>Algoriphagus aquimaris sp. nov., isolated form marine sediment in Pohang, Korea.</title>
        <authorList>
            <person name="Kim J."/>
            <person name="Yoon S.-H."/>
            <person name="Lee S.-S."/>
        </authorList>
    </citation>
    <scope>NUCLEOTIDE SEQUENCE [LARGE SCALE GENOMIC DNA]</scope>
    <source>
        <strain evidence="1 2">F21</strain>
    </source>
</reference>
<organism evidence="1 2">
    <name type="scientific">Algoriphagus formosus</name>
    <dbReference type="NCBI Taxonomy" id="2007308"/>
    <lineage>
        <taxon>Bacteria</taxon>
        <taxon>Pseudomonadati</taxon>
        <taxon>Bacteroidota</taxon>
        <taxon>Cytophagia</taxon>
        <taxon>Cytophagales</taxon>
        <taxon>Cyclobacteriaceae</taxon>
        <taxon>Algoriphagus</taxon>
    </lineage>
</organism>
<sequence>MKKPGTIQKDFKAKPSQDYNLLKEKGLSYVQELSGKIWTDYNAHDPGVTILEQFCYGITELGFKTDFPIEDLLTTKKAQSIDTKKNSFFSPAEVFSSHPVTANDFRKLIIDTFPEVQNCWIEPAYSLSGEEAINGLYQLEILPSLSFQKRLKNYPKEGENFLSKLSDFLFENRNLCEDFDPPILLSPLEISLNANIEVNGDFDVDRLMAEILFVLEVYLYHPVAFASLEELIKDGNRMEDIFSGPRLKRGFIRDSELKPRSRELYTEKIQQLISKINGVKKCWSFGFLNSENSEEIRLPEGSYAAINTNFYEPTGVYSTIQLYVNGNLQRANKNRVADLLLDFWSKNYRVYQVDLYKENIWGGQLNGKFRNPSQYHSIQHHFPGIYGLSKDGLPSREPLERHAKVRQLKGYLMLFEKHLANYLAQLGHLVDFFDPTLDAEKGSYFGQEYETNIGKDELEMKANLGSDFSHGKKNPQTGETSLEWLRRKNRVLDHLLARFGEQFNSLPYQLSLKLNLFESEEQFLSIMLLQKADVLSRIPTFNYSKNRASLESKQTESINFVLLDWLNSILGFEKTKTGLIPDFFPFKSDDEIIYSNGIVRTKTQYDDFIQKYRPLSKKERSFSQLDQELSSGFSLGKITIKDLFERTLDPENYWISKTSKDSEEVEVLFQKSDSTWVSVWEGKKVENALQAIGKNIAFFRQKNIESEGMYLIDHILLKSILSDSEFGFEIRDEWGNSFARSKWFSSHTERSNGLKAFYQSAINKEFYEKTGDQFFIRTEEGDRIISFDKSLESDLDYLFDYTSDFAYLFAGEPSLSGQLSLLEIEKLRMKGTLHDQGVYRQRSLIFLRKLANGTIVGEDFFNLKSSLVFPDWPARFQERYFRHFVETEVKERVPAHLQMNVYWIDFKEFRRFEPMFLAWQKAFLKDRSDKDTVSKALELYKFLSELEKGGEGG</sequence>
<proteinExistence type="predicted"/>
<accession>A0A4R5VE74</accession>
<evidence type="ECO:0000313" key="2">
    <source>
        <dbReference type="Proteomes" id="UP000295438"/>
    </source>
</evidence>
<name>A0A4R5VE74_9BACT</name>
<dbReference type="AlphaFoldDB" id="A0A4R5VE74"/>
<protein>
    <submittedName>
        <fullName evidence="1">Uncharacterized protein</fullName>
    </submittedName>
</protein>
<gene>
    <name evidence="1" type="ORF">E1898_00890</name>
</gene>
<dbReference type="Proteomes" id="UP000295438">
    <property type="component" value="Unassembled WGS sequence"/>
</dbReference>
<dbReference type="EMBL" id="SMUW01000018">
    <property type="protein sequence ID" value="TDK50628.1"/>
    <property type="molecule type" value="Genomic_DNA"/>
</dbReference>
<keyword evidence="2" id="KW-1185">Reference proteome</keyword>